<gene>
    <name evidence="2" type="ORF">BN946_scf184798.g106</name>
</gene>
<feature type="transmembrane region" description="Helical" evidence="1">
    <location>
        <begin position="128"/>
        <end position="148"/>
    </location>
</feature>
<dbReference type="EMBL" id="CCBP010000092">
    <property type="protein sequence ID" value="CDO70791.1"/>
    <property type="molecule type" value="Genomic_DNA"/>
</dbReference>
<keyword evidence="1" id="KW-0812">Transmembrane</keyword>
<evidence type="ECO:0000313" key="2">
    <source>
        <dbReference type="EMBL" id="CDO70791.1"/>
    </source>
</evidence>
<dbReference type="Proteomes" id="UP000029665">
    <property type="component" value="Unassembled WGS sequence"/>
</dbReference>
<keyword evidence="3" id="KW-1185">Reference proteome</keyword>
<name>A0A060S9B6_PYCCI</name>
<keyword evidence="1" id="KW-0472">Membrane</keyword>
<feature type="transmembrane region" description="Helical" evidence="1">
    <location>
        <begin position="59"/>
        <end position="85"/>
    </location>
</feature>
<dbReference type="OMA" id="WIAKVAL"/>
<dbReference type="HOGENOM" id="CLU_1705151_0_0_1"/>
<keyword evidence="1" id="KW-1133">Transmembrane helix</keyword>
<protein>
    <submittedName>
        <fullName evidence="2">Uncharacterized protein</fullName>
    </submittedName>
</protein>
<evidence type="ECO:0000256" key="1">
    <source>
        <dbReference type="SAM" id="Phobius"/>
    </source>
</evidence>
<sequence>MRQRPTHRYRPSWIAKVALPDRSVPGGSPSVCLQGPQNLTYRTPSTSCRSEGSQRPSPALGYALAACSVLFLLVGSYAVFFSAFLPRTGIWVRTAAALRIAFRRVDETGASACSQALDVLAEDRHYKYLVIMLIPAGTGFVIANWVGWQYYMNS</sequence>
<reference evidence="2" key="1">
    <citation type="submission" date="2014-01" db="EMBL/GenBank/DDBJ databases">
        <title>The genome of the white-rot fungus Pycnoporus cinnabarinus: a basidiomycete model with a versatile arsenal for lignocellulosic biomass breakdown.</title>
        <authorList>
            <person name="Levasseur A."/>
            <person name="Lomascolo A."/>
            <person name="Ruiz-Duenas F.J."/>
            <person name="Uzan E."/>
            <person name="Piumi F."/>
            <person name="Kues U."/>
            <person name="Ram A.F.J."/>
            <person name="Murat C."/>
            <person name="Haon M."/>
            <person name="Benoit I."/>
            <person name="Arfi Y."/>
            <person name="Chevret D."/>
            <person name="Drula E."/>
            <person name="Kwon M.J."/>
            <person name="Gouret P."/>
            <person name="Lesage-Meessen L."/>
            <person name="Lombard V."/>
            <person name="Mariette J."/>
            <person name="Noirot C."/>
            <person name="Park J."/>
            <person name="Patyshakuliyeva A."/>
            <person name="Wieneger R.A.B."/>
            <person name="Wosten H.A.B."/>
            <person name="Martin F."/>
            <person name="Coutinho P.M."/>
            <person name="de Vries R."/>
            <person name="Martinez A.T."/>
            <person name="Klopp C."/>
            <person name="Pontarotti P."/>
            <person name="Henrissat B."/>
            <person name="Record E."/>
        </authorList>
    </citation>
    <scope>NUCLEOTIDE SEQUENCE [LARGE SCALE GENOMIC DNA]</scope>
    <source>
        <strain evidence="2">BRFM137</strain>
    </source>
</reference>
<proteinExistence type="predicted"/>
<organism evidence="2 3">
    <name type="scientific">Pycnoporus cinnabarinus</name>
    <name type="common">Cinnabar-red polypore</name>
    <name type="synonym">Trametes cinnabarina</name>
    <dbReference type="NCBI Taxonomy" id="5643"/>
    <lineage>
        <taxon>Eukaryota</taxon>
        <taxon>Fungi</taxon>
        <taxon>Dikarya</taxon>
        <taxon>Basidiomycota</taxon>
        <taxon>Agaricomycotina</taxon>
        <taxon>Agaricomycetes</taxon>
        <taxon>Polyporales</taxon>
        <taxon>Polyporaceae</taxon>
        <taxon>Trametes</taxon>
    </lineage>
</organism>
<dbReference type="InterPro" id="IPR029164">
    <property type="entry name" value="PIG-Y"/>
</dbReference>
<accession>A0A060S9B6</accession>
<comment type="caution">
    <text evidence="2">The sequence shown here is derived from an EMBL/GenBank/DDBJ whole genome shotgun (WGS) entry which is preliminary data.</text>
</comment>
<dbReference type="OrthoDB" id="2157498at2759"/>
<dbReference type="AlphaFoldDB" id="A0A060S9B6"/>
<dbReference type="Pfam" id="PF15159">
    <property type="entry name" value="PIG-Y"/>
    <property type="match status" value="1"/>
</dbReference>
<evidence type="ECO:0000313" key="3">
    <source>
        <dbReference type="Proteomes" id="UP000029665"/>
    </source>
</evidence>